<gene>
    <name evidence="1" type="primary">WBGene00204433</name>
</gene>
<reference evidence="1" key="2">
    <citation type="submission" date="2022-06" db="UniProtKB">
        <authorList>
            <consortium name="EnsemblMetazoa"/>
        </authorList>
    </citation>
    <scope>IDENTIFICATION</scope>
    <source>
        <strain evidence="1">PS312</strain>
    </source>
</reference>
<proteinExistence type="predicted"/>
<reference evidence="2" key="1">
    <citation type="journal article" date="2008" name="Nat. Genet.">
        <title>The Pristionchus pacificus genome provides a unique perspective on nematode lifestyle and parasitism.</title>
        <authorList>
            <person name="Dieterich C."/>
            <person name="Clifton S.W."/>
            <person name="Schuster L.N."/>
            <person name="Chinwalla A."/>
            <person name="Delehaunty K."/>
            <person name="Dinkelacker I."/>
            <person name="Fulton L."/>
            <person name="Fulton R."/>
            <person name="Godfrey J."/>
            <person name="Minx P."/>
            <person name="Mitreva M."/>
            <person name="Roeseler W."/>
            <person name="Tian H."/>
            <person name="Witte H."/>
            <person name="Yang S.P."/>
            <person name="Wilson R.K."/>
            <person name="Sommer R.J."/>
        </authorList>
    </citation>
    <scope>NUCLEOTIDE SEQUENCE [LARGE SCALE GENOMIC DNA]</scope>
    <source>
        <strain evidence="2">PS312</strain>
    </source>
</reference>
<name>A0A2A6BEX4_PRIPA</name>
<protein>
    <submittedName>
        <fullName evidence="1">Uncharacterized protein</fullName>
    </submittedName>
</protein>
<sequence>MIAYSSSSMKMARNVIKRPVTTLNDVFPSTSTLQTTFTESRSDNEGRLSDTVASVKSFFSWEKATSHKQLRHPVMARELYHKISLPRKSRMRPLRRSTALTSSEGGDGYSISPQKLKSATSEEIATVLNPSLHPLPIEIYEEWNNTVVEEVMLPFAHQWEIALIFIFI</sequence>
<evidence type="ECO:0000313" key="1">
    <source>
        <dbReference type="EnsemblMetazoa" id="PPA31568.1"/>
    </source>
</evidence>
<dbReference type="Proteomes" id="UP000005239">
    <property type="component" value="Unassembled WGS sequence"/>
</dbReference>
<organism evidence="1 2">
    <name type="scientific">Pristionchus pacificus</name>
    <name type="common">Parasitic nematode worm</name>
    <dbReference type="NCBI Taxonomy" id="54126"/>
    <lineage>
        <taxon>Eukaryota</taxon>
        <taxon>Metazoa</taxon>
        <taxon>Ecdysozoa</taxon>
        <taxon>Nematoda</taxon>
        <taxon>Chromadorea</taxon>
        <taxon>Rhabditida</taxon>
        <taxon>Rhabditina</taxon>
        <taxon>Diplogasteromorpha</taxon>
        <taxon>Diplogasteroidea</taxon>
        <taxon>Neodiplogasteridae</taxon>
        <taxon>Pristionchus</taxon>
    </lineage>
</organism>
<dbReference type="EnsemblMetazoa" id="PPA31568.1">
    <property type="protein sequence ID" value="PPA31568.1"/>
    <property type="gene ID" value="WBGene00204433"/>
</dbReference>
<accession>A0A8R1YPB0</accession>
<accession>A0A2A6BEX4</accession>
<dbReference type="AlphaFoldDB" id="A0A2A6BEX4"/>
<keyword evidence="2" id="KW-1185">Reference proteome</keyword>
<evidence type="ECO:0000313" key="2">
    <source>
        <dbReference type="Proteomes" id="UP000005239"/>
    </source>
</evidence>